<dbReference type="GO" id="GO:0009055">
    <property type="term" value="F:electron transfer activity"/>
    <property type="evidence" value="ECO:0007669"/>
    <property type="project" value="InterPro"/>
</dbReference>
<comment type="subcellular location">
    <subcellularLocation>
        <location evidence="1">Membrane</location>
    </subcellularLocation>
</comment>
<feature type="binding site" description="covalent" evidence="8">
    <location>
        <position position="52"/>
    </location>
    <ligand>
        <name>heme c</name>
        <dbReference type="ChEBI" id="CHEBI:61717"/>
    </ligand>
</feature>
<feature type="binding site" description="covalent" evidence="8">
    <location>
        <position position="53"/>
    </location>
    <ligand>
        <name>heme c</name>
        <dbReference type="ChEBI" id="CHEBI:61717"/>
    </ligand>
</feature>
<gene>
    <name evidence="12" type="ORF">PG2T_01410</name>
</gene>
<evidence type="ECO:0000256" key="9">
    <source>
        <dbReference type="SAM" id="Phobius"/>
    </source>
</evidence>
<evidence type="ECO:0000256" key="7">
    <source>
        <dbReference type="ARBA" id="ARBA00023136"/>
    </source>
</evidence>
<sequence length="231" mass="25365">MRKLILACLLAAAPLLGVASEGAALPGFKADLSNRAALQRGARTFVNYCVSCHSAEFMRYSRVAQDLGLTPEQVQANMVFNGGDVNQVMHVALANEDGARWFGQAPPDLTLAARSRGADWLYSYLRSFYLDPARPFGVNNTVFPNAAMPHVLAGLQGTQALQDGHLTQVAEGTLKPAEYDALVRDLVNFMVYMGEPAKLVRYSLGVKVLLFLLVFSGLAYMVKHEYWRDVH</sequence>
<dbReference type="Gene3D" id="1.10.760.10">
    <property type="entry name" value="Cytochrome c-like domain"/>
    <property type="match status" value="1"/>
</dbReference>
<dbReference type="InterPro" id="IPR036909">
    <property type="entry name" value="Cyt_c-like_dom_sf"/>
</dbReference>
<feature type="binding site" description="covalent" evidence="8">
    <location>
        <position position="49"/>
    </location>
    <ligand>
        <name>heme c</name>
        <dbReference type="ChEBI" id="CHEBI:61717"/>
    </ligand>
</feature>
<keyword evidence="5 9" id="KW-1133">Transmembrane helix</keyword>
<dbReference type="EMBL" id="CP014671">
    <property type="protein sequence ID" value="ANX02976.1"/>
    <property type="molecule type" value="Genomic_DNA"/>
</dbReference>
<proteinExistence type="predicted"/>
<dbReference type="InterPro" id="IPR009056">
    <property type="entry name" value="Cyt_c-like_dom"/>
</dbReference>
<dbReference type="SUPFAM" id="SSF46626">
    <property type="entry name" value="Cytochrome c"/>
    <property type="match status" value="1"/>
</dbReference>
<keyword evidence="2 8" id="KW-0349">Heme</keyword>
<dbReference type="InParanoid" id="A0A1B1YQC1"/>
<dbReference type="GO" id="GO:0046872">
    <property type="term" value="F:metal ion binding"/>
    <property type="evidence" value="ECO:0007669"/>
    <property type="project" value="UniProtKB-KW"/>
</dbReference>
<dbReference type="Gene3D" id="1.20.5.100">
    <property type="entry name" value="Cytochrome c1, transmembrane anchor, C-terminal"/>
    <property type="match status" value="1"/>
</dbReference>
<dbReference type="Pfam" id="PF02167">
    <property type="entry name" value="Cytochrom_C1"/>
    <property type="match status" value="1"/>
</dbReference>
<dbReference type="GO" id="GO:0020037">
    <property type="term" value="F:heme binding"/>
    <property type="evidence" value="ECO:0007669"/>
    <property type="project" value="InterPro"/>
</dbReference>
<keyword evidence="4 8" id="KW-0479">Metal-binding</keyword>
<reference evidence="13" key="1">
    <citation type="submission" date="2016-03" db="EMBL/GenBank/DDBJ databases">
        <title>Complete genome sequence of Solimmundus cernigliae, representing a novel lineage of polycyclic aromatic hydrocarbon degraders within the Gammaproteobacteria.</title>
        <authorList>
            <person name="Singleton D.R."/>
            <person name="Dickey A.N."/>
            <person name="Scholl E.H."/>
            <person name="Wright F.A."/>
            <person name="Aitken M.D."/>
        </authorList>
    </citation>
    <scope>NUCLEOTIDE SEQUENCE [LARGE SCALE GENOMIC DNA]</scope>
    <source>
        <strain evidence="13">TR3.2</strain>
    </source>
</reference>
<dbReference type="STRING" id="1810504.PG2T_01410"/>
<dbReference type="GO" id="GO:0016020">
    <property type="term" value="C:membrane"/>
    <property type="evidence" value="ECO:0007669"/>
    <property type="project" value="UniProtKB-SubCell"/>
</dbReference>
<evidence type="ECO:0000256" key="2">
    <source>
        <dbReference type="ARBA" id="ARBA00022617"/>
    </source>
</evidence>
<evidence type="ECO:0000256" key="4">
    <source>
        <dbReference type="ARBA" id="ARBA00022723"/>
    </source>
</evidence>
<evidence type="ECO:0000256" key="6">
    <source>
        <dbReference type="ARBA" id="ARBA00023004"/>
    </source>
</evidence>
<dbReference type="RefSeq" id="WP_068802488.1">
    <property type="nucleotide sequence ID" value="NZ_CP014671.1"/>
</dbReference>
<evidence type="ECO:0000313" key="13">
    <source>
        <dbReference type="Proteomes" id="UP000092952"/>
    </source>
</evidence>
<dbReference type="InterPro" id="IPR002326">
    <property type="entry name" value="Cyt_c1"/>
</dbReference>
<evidence type="ECO:0000313" key="12">
    <source>
        <dbReference type="EMBL" id="ANX02976.1"/>
    </source>
</evidence>
<accession>A0A1B1YQC1</accession>
<protein>
    <submittedName>
        <fullName evidence="12">Cytochrome C</fullName>
    </submittedName>
</protein>
<dbReference type="AlphaFoldDB" id="A0A1B1YQC1"/>
<dbReference type="PANTHER" id="PTHR10266:SF3">
    <property type="entry name" value="CYTOCHROME C1, HEME PROTEIN, MITOCHONDRIAL"/>
    <property type="match status" value="1"/>
</dbReference>
<dbReference type="PANTHER" id="PTHR10266">
    <property type="entry name" value="CYTOCHROME C1"/>
    <property type="match status" value="1"/>
</dbReference>
<keyword evidence="7 9" id="KW-0472">Membrane</keyword>
<keyword evidence="10" id="KW-0732">Signal</keyword>
<keyword evidence="13" id="KW-1185">Reference proteome</keyword>
<feature type="domain" description="Cytochrome c" evidence="11">
    <location>
        <begin position="36"/>
        <end position="194"/>
    </location>
</feature>
<evidence type="ECO:0000256" key="8">
    <source>
        <dbReference type="PIRSR" id="PIRSR602326-1"/>
    </source>
</evidence>
<evidence type="ECO:0000259" key="11">
    <source>
        <dbReference type="PROSITE" id="PS51007"/>
    </source>
</evidence>
<name>A0A1B1YQC1_9GAMM</name>
<dbReference type="KEGG" id="gbi:PG2T_01410"/>
<evidence type="ECO:0000256" key="5">
    <source>
        <dbReference type="ARBA" id="ARBA00022989"/>
    </source>
</evidence>
<comment type="cofactor">
    <cofactor evidence="8">
        <name>heme c</name>
        <dbReference type="ChEBI" id="CHEBI:61717"/>
    </cofactor>
    <text evidence="8">Binds 1 heme c group covalently per subunit.</text>
</comment>
<evidence type="ECO:0000256" key="1">
    <source>
        <dbReference type="ARBA" id="ARBA00004370"/>
    </source>
</evidence>
<keyword evidence="6 8" id="KW-0408">Iron</keyword>
<keyword evidence="3 9" id="KW-0812">Transmembrane</keyword>
<dbReference type="Proteomes" id="UP000092952">
    <property type="component" value="Chromosome"/>
</dbReference>
<evidence type="ECO:0000256" key="3">
    <source>
        <dbReference type="ARBA" id="ARBA00022692"/>
    </source>
</evidence>
<dbReference type="PROSITE" id="PS51007">
    <property type="entry name" value="CYTC"/>
    <property type="match status" value="1"/>
</dbReference>
<feature type="transmembrane region" description="Helical" evidence="9">
    <location>
        <begin position="199"/>
        <end position="222"/>
    </location>
</feature>
<dbReference type="OrthoDB" id="9798864at2"/>
<feature type="chain" id="PRO_5008532942" evidence="10">
    <location>
        <begin position="20"/>
        <end position="231"/>
    </location>
</feature>
<organism evidence="12 13">
    <name type="scientific">Immundisolibacter cernigliae</name>
    <dbReference type="NCBI Taxonomy" id="1810504"/>
    <lineage>
        <taxon>Bacteria</taxon>
        <taxon>Pseudomonadati</taxon>
        <taxon>Pseudomonadota</taxon>
        <taxon>Gammaproteobacteria</taxon>
        <taxon>Immundisolibacterales</taxon>
        <taxon>Immundisolibacteraceae</taxon>
        <taxon>Immundisolibacter</taxon>
    </lineage>
</organism>
<evidence type="ECO:0000256" key="10">
    <source>
        <dbReference type="SAM" id="SignalP"/>
    </source>
</evidence>
<feature type="signal peptide" evidence="10">
    <location>
        <begin position="1"/>
        <end position="19"/>
    </location>
</feature>